<dbReference type="PANTHER" id="PTHR16932">
    <property type="entry name" value="INTERFERON ALPHA-INDUCIBLE PROTEIN 27"/>
    <property type="match status" value="1"/>
</dbReference>
<dbReference type="GO" id="GO:0097193">
    <property type="term" value="P:intrinsic apoptotic signaling pathway"/>
    <property type="evidence" value="ECO:0007669"/>
    <property type="project" value="TreeGrafter"/>
</dbReference>
<evidence type="ECO:0000256" key="2">
    <source>
        <dbReference type="ARBA" id="ARBA00007262"/>
    </source>
</evidence>
<reference evidence="7 8" key="1">
    <citation type="submission" date="2018-04" db="EMBL/GenBank/DDBJ databases">
        <title>The genome of golden apple snail Pomacea canaliculata provides insight into stress tolerance and invasive adaptation.</title>
        <authorList>
            <person name="Liu C."/>
            <person name="Liu B."/>
            <person name="Ren Y."/>
            <person name="Zhang Y."/>
            <person name="Wang H."/>
            <person name="Li S."/>
            <person name="Jiang F."/>
            <person name="Yin L."/>
            <person name="Zhang G."/>
            <person name="Qian W."/>
            <person name="Fan W."/>
        </authorList>
    </citation>
    <scope>NUCLEOTIDE SEQUENCE [LARGE SCALE GENOMIC DNA]</scope>
    <source>
        <strain evidence="7">SZHN2017</strain>
        <tissue evidence="7">Muscle</tissue>
    </source>
</reference>
<comment type="caution">
    <text evidence="7">The sequence shown here is derived from an EMBL/GenBank/DDBJ whole genome shotgun (WGS) entry which is preliminary data.</text>
</comment>
<keyword evidence="4" id="KW-1133">Transmembrane helix</keyword>
<feature type="compositionally biased region" description="Basic and acidic residues" evidence="6">
    <location>
        <begin position="145"/>
        <end position="164"/>
    </location>
</feature>
<dbReference type="PANTHER" id="PTHR16932:SF25">
    <property type="entry name" value="INTERFERON ALPHA-INDUCIBLE PROTEIN 6"/>
    <property type="match status" value="1"/>
</dbReference>
<comment type="similarity">
    <text evidence="2">Belongs to the IFI6/IFI27 family.</text>
</comment>
<accession>A0A2T7PA61</accession>
<evidence type="ECO:0000256" key="3">
    <source>
        <dbReference type="ARBA" id="ARBA00022692"/>
    </source>
</evidence>
<keyword evidence="8" id="KW-1185">Reference proteome</keyword>
<gene>
    <name evidence="7" type="ORF">C0Q70_09574</name>
</gene>
<dbReference type="Pfam" id="PF06140">
    <property type="entry name" value="Ifi-6-16"/>
    <property type="match status" value="1"/>
</dbReference>
<keyword evidence="3" id="KW-0812">Transmembrane</keyword>
<feature type="region of interest" description="Disordered" evidence="6">
    <location>
        <begin position="145"/>
        <end position="187"/>
    </location>
</feature>
<dbReference type="EMBL" id="PZQS01000005">
    <property type="protein sequence ID" value="PVD30310.1"/>
    <property type="molecule type" value="Genomic_DNA"/>
</dbReference>
<evidence type="ECO:0000313" key="7">
    <source>
        <dbReference type="EMBL" id="PVD30310.1"/>
    </source>
</evidence>
<dbReference type="GO" id="GO:0031966">
    <property type="term" value="C:mitochondrial membrane"/>
    <property type="evidence" value="ECO:0007669"/>
    <property type="project" value="TreeGrafter"/>
</dbReference>
<dbReference type="InterPro" id="IPR009311">
    <property type="entry name" value="IFI6/IFI27-like"/>
</dbReference>
<dbReference type="AlphaFoldDB" id="A0A2T7PA61"/>
<sequence length="187" mass="19169">MVISLTNHVMRERYLQRARREAHNAGVREATLISVTHLHLSEGYTHRQHGICTGSWWWTVGAMLAGGALTVVAAPVAVAGLGFGAAGIGAGTVAAGAMSTAATTGVGMGVVSTLQAVGATGALTLAQSAVVGGLGAGVSKVVCDKVSSDKDKGQNDDKGEKADNGEPEDKDEDEDQGKRKDEDKDNN</sequence>
<keyword evidence="5" id="KW-0472">Membrane</keyword>
<evidence type="ECO:0000256" key="5">
    <source>
        <dbReference type="ARBA" id="ARBA00023136"/>
    </source>
</evidence>
<organism evidence="7 8">
    <name type="scientific">Pomacea canaliculata</name>
    <name type="common">Golden apple snail</name>
    <dbReference type="NCBI Taxonomy" id="400727"/>
    <lineage>
        <taxon>Eukaryota</taxon>
        <taxon>Metazoa</taxon>
        <taxon>Spiralia</taxon>
        <taxon>Lophotrochozoa</taxon>
        <taxon>Mollusca</taxon>
        <taxon>Gastropoda</taxon>
        <taxon>Caenogastropoda</taxon>
        <taxon>Architaenioglossa</taxon>
        <taxon>Ampullarioidea</taxon>
        <taxon>Ampullariidae</taxon>
        <taxon>Pomacea</taxon>
    </lineage>
</organism>
<protein>
    <submittedName>
        <fullName evidence="7">Uncharacterized protein</fullName>
    </submittedName>
</protein>
<feature type="compositionally biased region" description="Acidic residues" evidence="6">
    <location>
        <begin position="165"/>
        <end position="175"/>
    </location>
</feature>
<name>A0A2T7PA61_POMCA</name>
<evidence type="ECO:0000313" key="8">
    <source>
        <dbReference type="Proteomes" id="UP000245119"/>
    </source>
</evidence>
<proteinExistence type="inferred from homology"/>
<evidence type="ECO:0000256" key="1">
    <source>
        <dbReference type="ARBA" id="ARBA00004141"/>
    </source>
</evidence>
<feature type="compositionally biased region" description="Basic and acidic residues" evidence="6">
    <location>
        <begin position="176"/>
        <end position="187"/>
    </location>
</feature>
<dbReference type="Proteomes" id="UP000245119">
    <property type="component" value="Linkage Group LG5"/>
</dbReference>
<dbReference type="GO" id="GO:0001836">
    <property type="term" value="P:release of cytochrome c from mitochondria"/>
    <property type="evidence" value="ECO:0007669"/>
    <property type="project" value="TreeGrafter"/>
</dbReference>
<dbReference type="InterPro" id="IPR038213">
    <property type="entry name" value="IFI6/IFI27-like_sf"/>
</dbReference>
<dbReference type="Gene3D" id="6.10.110.10">
    <property type="match status" value="1"/>
</dbReference>
<evidence type="ECO:0000256" key="4">
    <source>
        <dbReference type="ARBA" id="ARBA00022989"/>
    </source>
</evidence>
<comment type="subcellular location">
    <subcellularLocation>
        <location evidence="1">Membrane</location>
        <topology evidence="1">Multi-pass membrane protein</topology>
    </subcellularLocation>
</comment>
<evidence type="ECO:0000256" key="6">
    <source>
        <dbReference type="SAM" id="MobiDB-lite"/>
    </source>
</evidence>